<dbReference type="Proteomes" id="UP000706525">
    <property type="component" value="Unassembled WGS sequence"/>
</dbReference>
<gene>
    <name evidence="1" type="ORF">LMG32289_05621</name>
</gene>
<name>A0ABN7ZEP6_9BURK</name>
<dbReference type="EMBL" id="CAJZAG010000012">
    <property type="protein sequence ID" value="CAG9184453.1"/>
    <property type="molecule type" value="Genomic_DNA"/>
</dbReference>
<dbReference type="RefSeq" id="WP_223994309.1">
    <property type="nucleotide sequence ID" value="NZ_CAJZAG010000012.1"/>
</dbReference>
<sequence>MSPILSLSEQIDIARAAGVVLTALDVSRLQALDAQRAETLRRVWHPVDRHVDGLSAAFHLGTVGGSDRNVGRLNGRRARLLDRTIDAAERNVPLYRKAETLGAAMARILSGEETETARGERAAKQAAADAALAARIAALKKGDLLLRWTVLAVYSDRDGYPSTLAYRDADGLRHTLPITKAFFRGDVVRYRVLIDVARARVGTAEVVQP</sequence>
<keyword evidence="2" id="KW-1185">Reference proteome</keyword>
<proteinExistence type="predicted"/>
<evidence type="ECO:0000313" key="2">
    <source>
        <dbReference type="Proteomes" id="UP000706525"/>
    </source>
</evidence>
<evidence type="ECO:0000313" key="1">
    <source>
        <dbReference type="EMBL" id="CAG9184453.1"/>
    </source>
</evidence>
<protein>
    <submittedName>
        <fullName evidence="1">Uncharacterized protein</fullName>
    </submittedName>
</protein>
<accession>A0ABN7ZEP6</accession>
<comment type="caution">
    <text evidence="1">The sequence shown here is derived from an EMBL/GenBank/DDBJ whole genome shotgun (WGS) entry which is preliminary data.</text>
</comment>
<organism evidence="1 2">
    <name type="scientific">Cupriavidus pampae</name>
    <dbReference type="NCBI Taxonomy" id="659251"/>
    <lineage>
        <taxon>Bacteria</taxon>
        <taxon>Pseudomonadati</taxon>
        <taxon>Pseudomonadota</taxon>
        <taxon>Betaproteobacteria</taxon>
        <taxon>Burkholderiales</taxon>
        <taxon>Burkholderiaceae</taxon>
        <taxon>Cupriavidus</taxon>
    </lineage>
</organism>
<reference evidence="1 2" key="1">
    <citation type="submission" date="2021-08" db="EMBL/GenBank/DDBJ databases">
        <authorList>
            <person name="Peeters C."/>
        </authorList>
    </citation>
    <scope>NUCLEOTIDE SEQUENCE [LARGE SCALE GENOMIC DNA]</scope>
    <source>
        <strain evidence="1 2">LMG 32289</strain>
    </source>
</reference>